<dbReference type="InterPro" id="IPR000257">
    <property type="entry name" value="Uroporphyrinogen_deCOase"/>
</dbReference>
<dbReference type="SUPFAM" id="SSF51726">
    <property type="entry name" value="UROD/MetE-like"/>
    <property type="match status" value="1"/>
</dbReference>
<dbReference type="InterPro" id="IPR052024">
    <property type="entry name" value="Methanogen_methyltrans"/>
</dbReference>
<feature type="domain" description="Uroporphyrinogen decarboxylase (URO-D)" evidence="2">
    <location>
        <begin position="36"/>
        <end position="332"/>
    </location>
</feature>
<dbReference type="Gene3D" id="3.20.20.210">
    <property type="match status" value="1"/>
</dbReference>
<dbReference type="AlphaFoldDB" id="A0A0F9H8W5"/>
<comment type="caution">
    <text evidence="3">The sequence shown here is derived from an EMBL/GenBank/DDBJ whole genome shotgun (WGS) entry which is preliminary data.</text>
</comment>
<evidence type="ECO:0000313" key="3">
    <source>
        <dbReference type="EMBL" id="KKL78100.1"/>
    </source>
</evidence>
<name>A0A0F9H8W5_9ZZZZ</name>
<feature type="region of interest" description="Disordered" evidence="1">
    <location>
        <begin position="309"/>
        <end position="333"/>
    </location>
</feature>
<protein>
    <recommendedName>
        <fullName evidence="2">Uroporphyrinogen decarboxylase (URO-D) domain-containing protein</fullName>
    </recommendedName>
</protein>
<dbReference type="GO" id="GO:0006779">
    <property type="term" value="P:porphyrin-containing compound biosynthetic process"/>
    <property type="evidence" value="ECO:0007669"/>
    <property type="project" value="InterPro"/>
</dbReference>
<evidence type="ECO:0000256" key="1">
    <source>
        <dbReference type="SAM" id="MobiDB-lite"/>
    </source>
</evidence>
<gene>
    <name evidence="3" type="ORF">LCGC14_2028210</name>
</gene>
<dbReference type="GO" id="GO:0004853">
    <property type="term" value="F:uroporphyrinogen decarboxylase activity"/>
    <property type="evidence" value="ECO:0007669"/>
    <property type="project" value="InterPro"/>
</dbReference>
<evidence type="ECO:0000259" key="2">
    <source>
        <dbReference type="Pfam" id="PF01208"/>
    </source>
</evidence>
<dbReference type="InterPro" id="IPR038071">
    <property type="entry name" value="UROD/MetE-like_sf"/>
</dbReference>
<organism evidence="3">
    <name type="scientific">marine sediment metagenome</name>
    <dbReference type="NCBI Taxonomy" id="412755"/>
    <lineage>
        <taxon>unclassified sequences</taxon>
        <taxon>metagenomes</taxon>
        <taxon>ecological metagenomes</taxon>
    </lineage>
</organism>
<dbReference type="PANTHER" id="PTHR47099:SF1">
    <property type="entry name" value="METHYLCOBAMIDE:COM METHYLTRANSFERASE MTBA"/>
    <property type="match status" value="1"/>
</dbReference>
<dbReference type="PANTHER" id="PTHR47099">
    <property type="entry name" value="METHYLCOBAMIDE:COM METHYLTRANSFERASE MTBA"/>
    <property type="match status" value="1"/>
</dbReference>
<dbReference type="EMBL" id="LAZR01023560">
    <property type="protein sequence ID" value="KKL78100.1"/>
    <property type="molecule type" value="Genomic_DNA"/>
</dbReference>
<accession>A0A0F9H8W5</accession>
<reference evidence="3" key="1">
    <citation type="journal article" date="2015" name="Nature">
        <title>Complex archaea that bridge the gap between prokaryotes and eukaryotes.</title>
        <authorList>
            <person name="Spang A."/>
            <person name="Saw J.H."/>
            <person name="Jorgensen S.L."/>
            <person name="Zaremba-Niedzwiedzka K."/>
            <person name="Martijn J."/>
            <person name="Lind A.E."/>
            <person name="van Eijk R."/>
            <person name="Schleper C."/>
            <person name="Guy L."/>
            <person name="Ettema T.J."/>
        </authorList>
    </citation>
    <scope>NUCLEOTIDE SEQUENCE</scope>
</reference>
<sequence length="333" mass="36797">MSKPDRVFAALRGDEVDRVPVSAWWHDFAREWSSQGLAEATLEAYRRYDWDFIKVNPRACYYAEDWGARYVQSDQPHQQPKLIEPGVTSPQDLRRIRPLDVTRGAYGEQLDALAIIARELNGEAPFIQTVFSPLAAMSRLAGSTKYVQKLMREAPDDLLAALAPVAETLAAYSAACLERGASGIFFATVEWGSADNISPGDYDRFARPFDLRVLAAVRNAPFNLFHVCRDNNHLTRLLDYPVHAFQWGSRSPTNPSLSDILPKTDKALMGGVDHGHTIREGSPADVAAEAKEAHDATNGRRFLLAPECSIDPPSPSGQTPPENILAMLDAARP</sequence>
<proteinExistence type="predicted"/>
<dbReference type="Pfam" id="PF01208">
    <property type="entry name" value="URO-D"/>
    <property type="match status" value="1"/>
</dbReference>